<name>A0A8H9FTI0_9MICO</name>
<proteinExistence type="predicted"/>
<dbReference type="AlphaFoldDB" id="A0A8H9FTI0"/>
<evidence type="ECO:0008006" key="3">
    <source>
        <dbReference type="Google" id="ProtNLM"/>
    </source>
</evidence>
<accession>A0A8H9FTI0</accession>
<dbReference type="EMBL" id="BMEA01000002">
    <property type="protein sequence ID" value="GGB83532.1"/>
    <property type="molecule type" value="Genomic_DNA"/>
</dbReference>
<reference evidence="1" key="1">
    <citation type="journal article" date="2014" name="Int. J. Syst. Evol. Microbiol.">
        <title>Complete genome sequence of Corynebacterium casei LMG S-19264T (=DSM 44701T), isolated from a smear-ripened cheese.</title>
        <authorList>
            <consortium name="US DOE Joint Genome Institute (JGI-PGF)"/>
            <person name="Walter F."/>
            <person name="Albersmeier A."/>
            <person name="Kalinowski J."/>
            <person name="Ruckert C."/>
        </authorList>
    </citation>
    <scope>NUCLEOTIDE SEQUENCE</scope>
    <source>
        <strain evidence="1">CGMCC 1.10749</strain>
    </source>
</reference>
<gene>
    <name evidence="1" type="ORF">GCM10011314_23960</name>
</gene>
<dbReference type="InterPro" id="IPR021530">
    <property type="entry name" value="AllH-like"/>
</dbReference>
<protein>
    <recommendedName>
        <fullName evidence="3">DUF2877 domain-containing protein</fullName>
    </recommendedName>
</protein>
<comment type="caution">
    <text evidence="1">The sequence shown here is derived from an EMBL/GenBank/DDBJ whole genome shotgun (WGS) entry which is preliminary data.</text>
</comment>
<dbReference type="Pfam" id="PF11392">
    <property type="entry name" value="AllH"/>
    <property type="match status" value="1"/>
</dbReference>
<evidence type="ECO:0000313" key="2">
    <source>
        <dbReference type="Proteomes" id="UP000628079"/>
    </source>
</evidence>
<evidence type="ECO:0000313" key="1">
    <source>
        <dbReference type="EMBL" id="GGB83532.1"/>
    </source>
</evidence>
<sequence length="231" mass="23733">MHPRIPAAASPLTLGLLTGTPRPAVVLAAFPTALYLGLPEHATVLPVVTSDALVLPTAVRLPTPGPRDWGVAVGDVVNIGGYVISLPSHGIRVVRSWRPRQVTAARLLPDCYDWSALLDEVGLGEGLTPRADDVLCGALLAARALGLDLPTELPLTRTTSLSASLVAAAAKGYAVSTVVDHVTAVAAGCPDLAPTRAAVLGIGHTSGEALLEGVDRIHDFVNSPLPEGIPS</sequence>
<reference evidence="1" key="2">
    <citation type="submission" date="2020-09" db="EMBL/GenBank/DDBJ databases">
        <authorList>
            <person name="Sun Q."/>
            <person name="Zhou Y."/>
        </authorList>
    </citation>
    <scope>NUCLEOTIDE SEQUENCE</scope>
    <source>
        <strain evidence="1">CGMCC 1.10749</strain>
    </source>
</reference>
<dbReference type="Proteomes" id="UP000628079">
    <property type="component" value="Unassembled WGS sequence"/>
</dbReference>
<dbReference type="RefSeq" id="WP_084100137.1">
    <property type="nucleotide sequence ID" value="NZ_BMEA01000002.1"/>
</dbReference>
<organism evidence="1 2">
    <name type="scientific">Knoellia flava</name>
    <dbReference type="NCBI Taxonomy" id="913969"/>
    <lineage>
        <taxon>Bacteria</taxon>
        <taxon>Bacillati</taxon>
        <taxon>Actinomycetota</taxon>
        <taxon>Actinomycetes</taxon>
        <taxon>Micrococcales</taxon>
        <taxon>Intrasporangiaceae</taxon>
        <taxon>Knoellia</taxon>
    </lineage>
</organism>